<gene>
    <name evidence="4" type="ORF">BJ878DRAFT_571607</name>
</gene>
<protein>
    <recommendedName>
        <fullName evidence="3">Peptidase A1 domain-containing protein</fullName>
    </recommendedName>
</protein>
<reference evidence="4" key="1">
    <citation type="journal article" date="2021" name="IMA Fungus">
        <title>Genomic characterization of three marine fungi, including Emericellopsis atlantica sp. nov. with signatures of a generalist lifestyle and marine biomass degradation.</title>
        <authorList>
            <person name="Hagestad O.C."/>
            <person name="Hou L."/>
            <person name="Andersen J.H."/>
            <person name="Hansen E.H."/>
            <person name="Altermark B."/>
            <person name="Li C."/>
            <person name="Kuhnert E."/>
            <person name="Cox R.J."/>
            <person name="Crous P.W."/>
            <person name="Spatafora J.W."/>
            <person name="Lail K."/>
            <person name="Amirebrahimi M."/>
            <person name="Lipzen A."/>
            <person name="Pangilinan J."/>
            <person name="Andreopoulos W."/>
            <person name="Hayes R.D."/>
            <person name="Ng V."/>
            <person name="Grigoriev I.V."/>
            <person name="Jackson S.A."/>
            <person name="Sutton T.D.S."/>
            <person name="Dobson A.D.W."/>
            <person name="Rama T."/>
        </authorList>
    </citation>
    <scope>NUCLEOTIDE SEQUENCE</scope>
    <source>
        <strain evidence="4">TRa3180A</strain>
    </source>
</reference>
<dbReference type="Gene3D" id="2.40.70.10">
    <property type="entry name" value="Acid Proteases"/>
    <property type="match status" value="1"/>
</dbReference>
<dbReference type="OrthoDB" id="771136at2759"/>
<dbReference type="InterPro" id="IPR033121">
    <property type="entry name" value="PEPTIDASE_A1"/>
</dbReference>
<dbReference type="Proteomes" id="UP000887226">
    <property type="component" value="Unassembled WGS sequence"/>
</dbReference>
<dbReference type="AlphaFoldDB" id="A0A9P7YV56"/>
<feature type="disulfide bond" evidence="2">
    <location>
        <begin position="91"/>
        <end position="96"/>
    </location>
</feature>
<evidence type="ECO:0000256" key="1">
    <source>
        <dbReference type="ARBA" id="ARBA00007447"/>
    </source>
</evidence>
<accession>A0A9P7YV56</accession>
<dbReference type="InterPro" id="IPR001461">
    <property type="entry name" value="Aspartic_peptidase_A1"/>
</dbReference>
<name>A0A9P7YV56_9HELO</name>
<evidence type="ECO:0000259" key="3">
    <source>
        <dbReference type="PROSITE" id="PS51767"/>
    </source>
</evidence>
<organism evidence="4 5">
    <name type="scientific">Calycina marina</name>
    <dbReference type="NCBI Taxonomy" id="1763456"/>
    <lineage>
        <taxon>Eukaryota</taxon>
        <taxon>Fungi</taxon>
        <taxon>Dikarya</taxon>
        <taxon>Ascomycota</taxon>
        <taxon>Pezizomycotina</taxon>
        <taxon>Leotiomycetes</taxon>
        <taxon>Helotiales</taxon>
        <taxon>Pezizellaceae</taxon>
        <taxon>Calycina</taxon>
    </lineage>
</organism>
<evidence type="ECO:0000313" key="5">
    <source>
        <dbReference type="Proteomes" id="UP000887226"/>
    </source>
</evidence>
<keyword evidence="2" id="KW-1015">Disulfide bond</keyword>
<dbReference type="GO" id="GO:0006508">
    <property type="term" value="P:proteolysis"/>
    <property type="evidence" value="ECO:0007669"/>
    <property type="project" value="InterPro"/>
</dbReference>
<dbReference type="Pfam" id="PF00026">
    <property type="entry name" value="Asp"/>
    <property type="match status" value="1"/>
</dbReference>
<dbReference type="GO" id="GO:0004190">
    <property type="term" value="F:aspartic-type endopeptidase activity"/>
    <property type="evidence" value="ECO:0007669"/>
    <property type="project" value="InterPro"/>
</dbReference>
<sequence length="104" mass="11302">MFGTPGMNCFSLDDSGRNLQEDISFQSAATIHIVASGSRIRQYLSASHYPNLSPPDKPAIYGKIKIGSPPQTFKVVFDTASSKLWVPSKSCDKTACSKHATYDS</sequence>
<dbReference type="EMBL" id="MU255000">
    <property type="protein sequence ID" value="KAG9239795.1"/>
    <property type="molecule type" value="Genomic_DNA"/>
</dbReference>
<comment type="similarity">
    <text evidence="1">Belongs to the peptidase A1 family.</text>
</comment>
<dbReference type="PANTHER" id="PTHR47966:SF51">
    <property type="entry name" value="BETA-SITE APP-CLEAVING ENZYME, ISOFORM A-RELATED"/>
    <property type="match status" value="1"/>
</dbReference>
<comment type="caution">
    <text evidence="4">The sequence shown here is derived from an EMBL/GenBank/DDBJ whole genome shotgun (WGS) entry which is preliminary data.</text>
</comment>
<dbReference type="SUPFAM" id="SSF50630">
    <property type="entry name" value="Acid proteases"/>
    <property type="match status" value="1"/>
</dbReference>
<feature type="domain" description="Peptidase A1" evidence="3">
    <location>
        <begin position="60"/>
        <end position="104"/>
    </location>
</feature>
<proteinExistence type="inferred from homology"/>
<dbReference type="PANTHER" id="PTHR47966">
    <property type="entry name" value="BETA-SITE APP-CLEAVING ENZYME, ISOFORM A-RELATED"/>
    <property type="match status" value="1"/>
</dbReference>
<dbReference type="InterPro" id="IPR021109">
    <property type="entry name" value="Peptidase_aspartic_dom_sf"/>
</dbReference>
<evidence type="ECO:0000313" key="4">
    <source>
        <dbReference type="EMBL" id="KAG9239795.1"/>
    </source>
</evidence>
<dbReference type="PROSITE" id="PS51767">
    <property type="entry name" value="PEPTIDASE_A1"/>
    <property type="match status" value="1"/>
</dbReference>
<keyword evidence="5" id="KW-1185">Reference proteome</keyword>
<evidence type="ECO:0000256" key="2">
    <source>
        <dbReference type="PIRSR" id="PIRSR601461-2"/>
    </source>
</evidence>